<proteinExistence type="predicted"/>
<evidence type="ECO:0000256" key="2">
    <source>
        <dbReference type="ARBA" id="ARBA00023043"/>
    </source>
</evidence>
<gene>
    <name evidence="4" type="ORF">CGC43_06060</name>
</gene>
<dbReference type="EMBL" id="CP022375">
    <property type="protein sequence ID" value="AXH30174.1"/>
    <property type="molecule type" value="Genomic_DNA"/>
</dbReference>
<organism evidence="4 5">
    <name type="scientific">Francisella opportunistica</name>
    <dbReference type="NCBI Taxonomy" id="2016517"/>
    <lineage>
        <taxon>Bacteria</taxon>
        <taxon>Pseudomonadati</taxon>
        <taxon>Pseudomonadota</taxon>
        <taxon>Gammaproteobacteria</taxon>
        <taxon>Thiotrichales</taxon>
        <taxon>Francisellaceae</taxon>
        <taxon>Francisella</taxon>
    </lineage>
</organism>
<dbReference type="Gene3D" id="1.25.40.20">
    <property type="entry name" value="Ankyrin repeat-containing domain"/>
    <property type="match status" value="1"/>
</dbReference>
<dbReference type="PROSITE" id="PS50088">
    <property type="entry name" value="ANK_REPEAT"/>
    <property type="match status" value="1"/>
</dbReference>
<dbReference type="PROSITE" id="PS50297">
    <property type="entry name" value="ANK_REP_REGION"/>
    <property type="match status" value="1"/>
</dbReference>
<feature type="repeat" description="ANK" evidence="3">
    <location>
        <begin position="457"/>
        <end position="490"/>
    </location>
</feature>
<keyword evidence="5" id="KW-1185">Reference proteome</keyword>
<dbReference type="PANTHER" id="PTHR24198:SF165">
    <property type="entry name" value="ANKYRIN REPEAT-CONTAINING PROTEIN-RELATED"/>
    <property type="match status" value="1"/>
</dbReference>
<name>A0A345JS78_9GAMM</name>
<dbReference type="RefSeq" id="WP_071629443.1">
    <property type="nucleotide sequence ID" value="NZ_CP022375.1"/>
</dbReference>
<dbReference type="InterPro" id="IPR002110">
    <property type="entry name" value="Ankyrin_rpt"/>
</dbReference>
<sequence length="652" mass="75992">MPKSKYDLLKDNIKDISDKSDWGDYYNKLGLPDGLCFGLAYMWGQANLAGDQETFYDRLDILTKDYSNEVKLSKIVREYTDLQRKNSPYNKSVARYKENLLKDNYDLILSIRAFLDGLLLYHNPSKTYFFSDRINSNLVSQNGYEASKYVINGSLFQKDSTYYDACSLPLLEIYNKSYAGNEKSFVTYLEPLITKLKNPLSKNPYLIIFNTHNHVIACTTQFIFDANYLEVKYLTKNYFYYNEYKQEAELAKRLFESFLPENKNGILAVNVTIFIAPTQIVDFDIMSFKKRLSEHFADKFNIGLKSYYKYNNERLSEEYNNERLSEGYYKYNNEYKNHISKSLNLNSRFNKLNSIIATCKNINELLYIFLEEKNFLSKVIDINQEYTKLVYSLLKQIQSKFISDAEENYKKNLKDMVQKKYHINTFLLFIASEKNHTDVVKLLLLDQRTEVNQATNNGFTPFLVACKNGHIDIVKLLLLDQRIKVNQADNDGTTPFMISCENGYIDIVELLLLDSRTEANQAKNSGIKSLSNNLLLEVSNSIASYFIAGCSNSSNNLILEKLKENFPTHDINTAWKMPIINTVWKIPAYERLTPLVQGCYFMCNRSINWLLDNYNTLNKKAAFKNRNALQWYLTHKGKAGYDNEIERKLRQL</sequence>
<evidence type="ECO:0000256" key="3">
    <source>
        <dbReference type="PROSITE-ProRule" id="PRU00023"/>
    </source>
</evidence>
<reference evidence="4 5" key="1">
    <citation type="submission" date="2017-07" db="EMBL/GenBank/DDBJ databases">
        <title>Complete genome sequences and comparative analysis of the novel pathogen Francisella opportunistica.</title>
        <authorList>
            <person name="Dietrich E.A."/>
            <person name="Kingry L.C."/>
            <person name="Petersen J.M."/>
        </authorList>
    </citation>
    <scope>NUCLEOTIDE SEQUENCE [LARGE SCALE GENOMIC DNA]</scope>
    <source>
        <strain evidence="4 5">14-2155</strain>
    </source>
</reference>
<evidence type="ECO:0000313" key="5">
    <source>
        <dbReference type="Proteomes" id="UP000253862"/>
    </source>
</evidence>
<keyword evidence="2 3" id="KW-0040">ANK repeat</keyword>
<dbReference type="InterPro" id="IPR036770">
    <property type="entry name" value="Ankyrin_rpt-contain_sf"/>
</dbReference>
<dbReference type="PANTHER" id="PTHR24198">
    <property type="entry name" value="ANKYRIN REPEAT AND PROTEIN KINASE DOMAIN-CONTAINING PROTEIN"/>
    <property type="match status" value="1"/>
</dbReference>
<evidence type="ECO:0000313" key="4">
    <source>
        <dbReference type="EMBL" id="AXH30174.1"/>
    </source>
</evidence>
<dbReference type="AlphaFoldDB" id="A0A345JS78"/>
<keyword evidence="1" id="KW-0677">Repeat</keyword>
<accession>A0A345JS78</accession>
<dbReference type="SUPFAM" id="SSF48403">
    <property type="entry name" value="Ankyrin repeat"/>
    <property type="match status" value="1"/>
</dbReference>
<dbReference type="SMART" id="SM00248">
    <property type="entry name" value="ANK"/>
    <property type="match status" value="3"/>
</dbReference>
<dbReference type="Proteomes" id="UP000253862">
    <property type="component" value="Chromosome"/>
</dbReference>
<evidence type="ECO:0000256" key="1">
    <source>
        <dbReference type="ARBA" id="ARBA00022737"/>
    </source>
</evidence>
<protein>
    <submittedName>
        <fullName evidence="4">Ankyrin repeat domain-containing protein</fullName>
    </submittedName>
</protein>
<dbReference type="Pfam" id="PF12796">
    <property type="entry name" value="Ank_2"/>
    <property type="match status" value="1"/>
</dbReference>